<feature type="region of interest" description="Disordered" evidence="1">
    <location>
        <begin position="1"/>
        <end position="64"/>
    </location>
</feature>
<evidence type="ECO:0000256" key="1">
    <source>
        <dbReference type="SAM" id="MobiDB-lite"/>
    </source>
</evidence>
<dbReference type="EMBL" id="ML996576">
    <property type="protein sequence ID" value="KAF2755822.1"/>
    <property type="molecule type" value="Genomic_DNA"/>
</dbReference>
<dbReference type="Proteomes" id="UP000799437">
    <property type="component" value="Unassembled WGS sequence"/>
</dbReference>
<dbReference type="GeneID" id="54488285"/>
<gene>
    <name evidence="2" type="ORF">EJ05DRAFT_502298</name>
</gene>
<dbReference type="AlphaFoldDB" id="A0A6A6VYV2"/>
<evidence type="ECO:0000313" key="2">
    <source>
        <dbReference type="EMBL" id="KAF2755822.1"/>
    </source>
</evidence>
<protein>
    <submittedName>
        <fullName evidence="2">Uncharacterized protein</fullName>
    </submittedName>
</protein>
<dbReference type="RefSeq" id="XP_033598273.1">
    <property type="nucleotide sequence ID" value="XM_033747231.1"/>
</dbReference>
<name>A0A6A6VYV2_9PEZI</name>
<evidence type="ECO:0000313" key="3">
    <source>
        <dbReference type="Proteomes" id="UP000799437"/>
    </source>
</evidence>
<accession>A0A6A6VYV2</accession>
<reference evidence="2" key="1">
    <citation type="journal article" date="2020" name="Stud. Mycol.">
        <title>101 Dothideomycetes genomes: a test case for predicting lifestyles and emergence of pathogens.</title>
        <authorList>
            <person name="Haridas S."/>
            <person name="Albert R."/>
            <person name="Binder M."/>
            <person name="Bloem J."/>
            <person name="Labutti K."/>
            <person name="Salamov A."/>
            <person name="Andreopoulos B."/>
            <person name="Baker S."/>
            <person name="Barry K."/>
            <person name="Bills G."/>
            <person name="Bluhm B."/>
            <person name="Cannon C."/>
            <person name="Castanera R."/>
            <person name="Culley D."/>
            <person name="Daum C."/>
            <person name="Ezra D."/>
            <person name="Gonzalez J."/>
            <person name="Henrissat B."/>
            <person name="Kuo A."/>
            <person name="Liang C."/>
            <person name="Lipzen A."/>
            <person name="Lutzoni F."/>
            <person name="Magnuson J."/>
            <person name="Mondo S."/>
            <person name="Nolan M."/>
            <person name="Ohm R."/>
            <person name="Pangilinan J."/>
            <person name="Park H.-J."/>
            <person name="Ramirez L."/>
            <person name="Alfaro M."/>
            <person name="Sun H."/>
            <person name="Tritt A."/>
            <person name="Yoshinaga Y."/>
            <person name="Zwiers L.-H."/>
            <person name="Turgeon B."/>
            <person name="Goodwin S."/>
            <person name="Spatafora J."/>
            <person name="Crous P."/>
            <person name="Grigoriev I."/>
        </authorList>
    </citation>
    <scope>NUCLEOTIDE SEQUENCE</scope>
    <source>
        <strain evidence="2">CBS 121739</strain>
    </source>
</reference>
<proteinExistence type="predicted"/>
<organism evidence="2 3">
    <name type="scientific">Pseudovirgaria hyperparasitica</name>
    <dbReference type="NCBI Taxonomy" id="470096"/>
    <lineage>
        <taxon>Eukaryota</taxon>
        <taxon>Fungi</taxon>
        <taxon>Dikarya</taxon>
        <taxon>Ascomycota</taxon>
        <taxon>Pezizomycotina</taxon>
        <taxon>Dothideomycetes</taxon>
        <taxon>Dothideomycetes incertae sedis</taxon>
        <taxon>Acrospermales</taxon>
        <taxon>Acrospermaceae</taxon>
        <taxon>Pseudovirgaria</taxon>
    </lineage>
</organism>
<keyword evidence="3" id="KW-1185">Reference proteome</keyword>
<sequence length="196" mass="21850">MSSQSSRSDSGTDESVSKPFIPYQPHLAAIAKVHPSPDQQASSQHFLRSTAPSPQSPAENSPNISLSETMHEFRFNPSDTNTWFKYPRTPPPVPLSRPENVIPSHIFVDGYLIPNPLASPEMFVSSYREKVLPMSEARGSLLERRKRTCRKRRLERDEMIQVRDREAVDGVCGMVAAGQEIQWEPGFGNGSGPCRG</sequence>
<feature type="compositionally biased region" description="Polar residues" evidence="1">
    <location>
        <begin position="37"/>
        <end position="64"/>
    </location>
</feature>